<feature type="transmembrane region" description="Helical" evidence="5">
    <location>
        <begin position="244"/>
        <end position="262"/>
    </location>
</feature>
<feature type="transmembrane region" description="Helical" evidence="5">
    <location>
        <begin position="137"/>
        <end position="157"/>
    </location>
</feature>
<comment type="caution">
    <text evidence="6">The sequence shown here is derived from an EMBL/GenBank/DDBJ whole genome shotgun (WGS) entry which is preliminary data.</text>
</comment>
<accession>A0A9D1R2D2</accession>
<feature type="transmembrane region" description="Helical" evidence="5">
    <location>
        <begin position="7"/>
        <end position="35"/>
    </location>
</feature>
<organism evidence="6 7">
    <name type="scientific">Candidatus Bilophila faecipullorum</name>
    <dbReference type="NCBI Taxonomy" id="2838482"/>
    <lineage>
        <taxon>Bacteria</taxon>
        <taxon>Pseudomonadati</taxon>
        <taxon>Thermodesulfobacteriota</taxon>
        <taxon>Desulfovibrionia</taxon>
        <taxon>Desulfovibrionales</taxon>
        <taxon>Desulfovibrionaceae</taxon>
        <taxon>Bilophila</taxon>
    </lineage>
</organism>
<evidence type="ECO:0000256" key="5">
    <source>
        <dbReference type="RuleBase" id="RU363041"/>
    </source>
</evidence>
<keyword evidence="3 5" id="KW-1133">Transmembrane helix</keyword>
<dbReference type="PANTHER" id="PTHR43483">
    <property type="entry name" value="MEMBRANE TRANSPORTER PROTEIN HI_0806-RELATED"/>
    <property type="match status" value="1"/>
</dbReference>
<protein>
    <recommendedName>
        <fullName evidence="5">Probable membrane transporter protein</fullName>
    </recommendedName>
</protein>
<dbReference type="EMBL" id="DXGI01000324">
    <property type="protein sequence ID" value="HIW79193.1"/>
    <property type="molecule type" value="Genomic_DNA"/>
</dbReference>
<comment type="subcellular location">
    <subcellularLocation>
        <location evidence="5">Cell membrane</location>
        <topology evidence="5">Multi-pass membrane protein</topology>
    </subcellularLocation>
    <subcellularLocation>
        <location evidence="1">Membrane</location>
        <topology evidence="1">Multi-pass membrane protein</topology>
    </subcellularLocation>
</comment>
<evidence type="ECO:0000256" key="2">
    <source>
        <dbReference type="ARBA" id="ARBA00022692"/>
    </source>
</evidence>
<name>A0A9D1R2D2_9BACT</name>
<dbReference type="Pfam" id="PF01925">
    <property type="entry name" value="TauE"/>
    <property type="match status" value="1"/>
</dbReference>
<gene>
    <name evidence="6" type="ORF">H9874_08630</name>
</gene>
<reference evidence="6" key="2">
    <citation type="submission" date="2021-04" db="EMBL/GenBank/DDBJ databases">
        <authorList>
            <person name="Gilroy R."/>
        </authorList>
    </citation>
    <scope>NUCLEOTIDE SEQUENCE</scope>
    <source>
        <strain evidence="6">ChiSxjej5B17-1746</strain>
    </source>
</reference>
<dbReference type="PANTHER" id="PTHR43483:SF3">
    <property type="entry name" value="MEMBRANE TRANSPORTER PROTEIN HI_0806-RELATED"/>
    <property type="match status" value="1"/>
</dbReference>
<feature type="transmembrane region" description="Helical" evidence="5">
    <location>
        <begin position="177"/>
        <end position="198"/>
    </location>
</feature>
<feature type="transmembrane region" description="Helical" evidence="5">
    <location>
        <begin position="47"/>
        <end position="65"/>
    </location>
</feature>
<keyword evidence="4 5" id="KW-0472">Membrane</keyword>
<evidence type="ECO:0000256" key="4">
    <source>
        <dbReference type="ARBA" id="ARBA00023136"/>
    </source>
</evidence>
<comment type="similarity">
    <text evidence="5">Belongs to the 4-toluene sulfonate uptake permease (TSUP) (TC 2.A.102) family.</text>
</comment>
<evidence type="ECO:0000313" key="6">
    <source>
        <dbReference type="EMBL" id="HIW79193.1"/>
    </source>
</evidence>
<feature type="transmembrane region" description="Helical" evidence="5">
    <location>
        <begin position="210"/>
        <end position="232"/>
    </location>
</feature>
<feature type="transmembrane region" description="Helical" evidence="5">
    <location>
        <begin position="107"/>
        <end position="125"/>
    </location>
</feature>
<sequence length="266" mass="27538">MLLSIAVYCALGAFAGILAGLLGVGGGIVIVPMLVFAFGWQGFPPETIMLLALGTSMSSIMFTSVSSSLAHGRNGNVAWGVAKGITPGILVGTFCGSFVAAQIPARYLQIFFVCFLFFVVSQMLSGKKPKPSRQIPGFAGLSAAGGIIGVVSSLVGIGGGTLSVPFLLWHNVEMRKAIGTSAAIGFPIALAGSLGYIVNGIGAAHRPDYSFGYVYLPALFGLVAVSMFTAPIGARIAQTLPVPQLKKCFAVLLIVVGVRMLYKALF</sequence>
<keyword evidence="2 5" id="KW-0812">Transmembrane</keyword>
<evidence type="ECO:0000313" key="7">
    <source>
        <dbReference type="Proteomes" id="UP000824264"/>
    </source>
</evidence>
<feature type="transmembrane region" description="Helical" evidence="5">
    <location>
        <begin position="77"/>
        <end position="101"/>
    </location>
</feature>
<evidence type="ECO:0000256" key="1">
    <source>
        <dbReference type="ARBA" id="ARBA00004141"/>
    </source>
</evidence>
<keyword evidence="5" id="KW-1003">Cell membrane</keyword>
<dbReference type="AlphaFoldDB" id="A0A9D1R2D2"/>
<dbReference type="Proteomes" id="UP000824264">
    <property type="component" value="Unassembled WGS sequence"/>
</dbReference>
<reference evidence="6" key="1">
    <citation type="journal article" date="2021" name="PeerJ">
        <title>Extensive microbial diversity within the chicken gut microbiome revealed by metagenomics and culture.</title>
        <authorList>
            <person name="Gilroy R."/>
            <person name="Ravi A."/>
            <person name="Getino M."/>
            <person name="Pursley I."/>
            <person name="Horton D.L."/>
            <person name="Alikhan N.F."/>
            <person name="Baker D."/>
            <person name="Gharbi K."/>
            <person name="Hall N."/>
            <person name="Watson M."/>
            <person name="Adriaenssens E.M."/>
            <person name="Foster-Nyarko E."/>
            <person name="Jarju S."/>
            <person name="Secka A."/>
            <person name="Antonio M."/>
            <person name="Oren A."/>
            <person name="Chaudhuri R.R."/>
            <person name="La Ragione R."/>
            <person name="Hildebrand F."/>
            <person name="Pallen M.J."/>
        </authorList>
    </citation>
    <scope>NUCLEOTIDE SEQUENCE</scope>
    <source>
        <strain evidence="6">ChiSxjej5B17-1746</strain>
    </source>
</reference>
<dbReference type="InterPro" id="IPR002781">
    <property type="entry name" value="TM_pro_TauE-like"/>
</dbReference>
<dbReference type="GO" id="GO:0005886">
    <property type="term" value="C:plasma membrane"/>
    <property type="evidence" value="ECO:0007669"/>
    <property type="project" value="UniProtKB-SubCell"/>
</dbReference>
<proteinExistence type="inferred from homology"/>
<evidence type="ECO:0000256" key="3">
    <source>
        <dbReference type="ARBA" id="ARBA00022989"/>
    </source>
</evidence>